<gene>
    <name evidence="7" type="ORF">CC86DRAFT_372746</name>
</gene>
<keyword evidence="1 5" id="KW-0732">Signal</keyword>
<proteinExistence type="inferred from homology"/>
<dbReference type="InterPro" id="IPR039124">
    <property type="entry name" value="PRA1-like"/>
</dbReference>
<dbReference type="GO" id="GO:0005178">
    <property type="term" value="F:integrin binding"/>
    <property type="evidence" value="ECO:0007669"/>
    <property type="project" value="TreeGrafter"/>
</dbReference>
<dbReference type="SUPFAM" id="SSF55486">
    <property type="entry name" value="Metalloproteases ('zincins'), catalytic domain"/>
    <property type="match status" value="1"/>
</dbReference>
<dbReference type="FunFam" id="3.40.390.10:FF:000043">
    <property type="entry name" value="Major allergen Asp F2"/>
    <property type="match status" value="1"/>
</dbReference>
<evidence type="ECO:0000313" key="7">
    <source>
        <dbReference type="EMBL" id="KAF2822995.1"/>
    </source>
</evidence>
<dbReference type="GO" id="GO:0008237">
    <property type="term" value="F:metallopeptidase activity"/>
    <property type="evidence" value="ECO:0007669"/>
    <property type="project" value="InterPro"/>
</dbReference>
<dbReference type="Gene3D" id="3.40.390.10">
    <property type="entry name" value="Collagenase (Catalytic Domain)"/>
    <property type="match status" value="1"/>
</dbReference>
<dbReference type="InterPro" id="IPR024079">
    <property type="entry name" value="MetalloPept_cat_dom_sf"/>
</dbReference>
<dbReference type="GO" id="GO:0008270">
    <property type="term" value="F:zinc ion binding"/>
    <property type="evidence" value="ECO:0007669"/>
    <property type="project" value="TreeGrafter"/>
</dbReference>
<evidence type="ECO:0000256" key="2">
    <source>
        <dbReference type="ARBA" id="ARBA00023180"/>
    </source>
</evidence>
<evidence type="ECO:0000256" key="5">
    <source>
        <dbReference type="SAM" id="SignalP"/>
    </source>
</evidence>
<dbReference type="PANTHER" id="PTHR39399:SF1">
    <property type="entry name" value="PROTEIN ZPS1"/>
    <property type="match status" value="1"/>
</dbReference>
<dbReference type="CDD" id="cd11307">
    <property type="entry name" value="M35_Asp_f2_like"/>
    <property type="match status" value="1"/>
</dbReference>
<comment type="similarity">
    <text evidence="3">Belongs to the ZPS1 family.</text>
</comment>
<dbReference type="OrthoDB" id="4689212at2759"/>
<dbReference type="GO" id="GO:0009986">
    <property type="term" value="C:cell surface"/>
    <property type="evidence" value="ECO:0007669"/>
    <property type="project" value="TreeGrafter"/>
</dbReference>
<dbReference type="InterPro" id="IPR029482">
    <property type="entry name" value="HRXXH"/>
</dbReference>
<dbReference type="Proteomes" id="UP000799424">
    <property type="component" value="Unassembled WGS sequence"/>
</dbReference>
<keyword evidence="2" id="KW-0325">Glycoprotein</keyword>
<name>A0A6A6ZRU8_9PLEO</name>
<feature type="chain" id="PRO_5025628038" evidence="5">
    <location>
        <begin position="18"/>
        <end position="344"/>
    </location>
</feature>
<evidence type="ECO:0000259" key="6">
    <source>
        <dbReference type="Pfam" id="PF13933"/>
    </source>
</evidence>
<dbReference type="PANTHER" id="PTHR39399">
    <property type="entry name" value="PROTEIN ZPS1"/>
    <property type="match status" value="1"/>
</dbReference>
<feature type="compositionally biased region" description="Pro residues" evidence="4">
    <location>
        <begin position="335"/>
        <end position="344"/>
    </location>
</feature>
<keyword evidence="8" id="KW-1185">Reference proteome</keyword>
<feature type="signal peptide" evidence="5">
    <location>
        <begin position="1"/>
        <end position="17"/>
    </location>
</feature>
<evidence type="ECO:0000256" key="1">
    <source>
        <dbReference type="ARBA" id="ARBA00022729"/>
    </source>
</evidence>
<sequence>MVAYTSLALLGASVAVANPLFPRGNQVRQNQVVTVTMAAPTPSNTAWNAGAVTEYPIHASCNATQRAYIKNGLEETITICRQARDHILRWGNSSSIYQKYFGNASTGEPLGWFTKIVDGDKSDVLFRCDNVDGNCRLPGWAGHWRGSNATSETVICDLSYELRRPLEGMCMFGYNVANGATNFYWASDLLHRLLHIPKVGEGVVEHYSTGKYPGVISMAKTNATWSVRDSDTLQYFALEVYAHDVAVPGIGCAGTYTATSSAPVAAATSSSRAASSVAVSATRSPAAAVSSAAAVISSAVAAVSSVRASAAPAVSSRVADTTCTPHDDHWHCPPGVTPPSSPPS</sequence>
<protein>
    <submittedName>
        <fullName evidence="7">Zincin</fullName>
    </submittedName>
</protein>
<organism evidence="7 8">
    <name type="scientific">Ophiobolus disseminans</name>
    <dbReference type="NCBI Taxonomy" id="1469910"/>
    <lineage>
        <taxon>Eukaryota</taxon>
        <taxon>Fungi</taxon>
        <taxon>Dikarya</taxon>
        <taxon>Ascomycota</taxon>
        <taxon>Pezizomycotina</taxon>
        <taxon>Dothideomycetes</taxon>
        <taxon>Pleosporomycetidae</taxon>
        <taxon>Pleosporales</taxon>
        <taxon>Pleosporineae</taxon>
        <taxon>Phaeosphaeriaceae</taxon>
        <taxon>Ophiobolus</taxon>
    </lineage>
</organism>
<feature type="region of interest" description="Disordered" evidence="4">
    <location>
        <begin position="315"/>
        <end position="344"/>
    </location>
</feature>
<evidence type="ECO:0000256" key="3">
    <source>
        <dbReference type="ARBA" id="ARBA00060890"/>
    </source>
</evidence>
<reference evidence="7" key="1">
    <citation type="journal article" date="2020" name="Stud. Mycol.">
        <title>101 Dothideomycetes genomes: a test case for predicting lifestyles and emergence of pathogens.</title>
        <authorList>
            <person name="Haridas S."/>
            <person name="Albert R."/>
            <person name="Binder M."/>
            <person name="Bloem J."/>
            <person name="Labutti K."/>
            <person name="Salamov A."/>
            <person name="Andreopoulos B."/>
            <person name="Baker S."/>
            <person name="Barry K."/>
            <person name="Bills G."/>
            <person name="Bluhm B."/>
            <person name="Cannon C."/>
            <person name="Castanera R."/>
            <person name="Culley D."/>
            <person name="Daum C."/>
            <person name="Ezra D."/>
            <person name="Gonzalez J."/>
            <person name="Henrissat B."/>
            <person name="Kuo A."/>
            <person name="Liang C."/>
            <person name="Lipzen A."/>
            <person name="Lutzoni F."/>
            <person name="Magnuson J."/>
            <person name="Mondo S."/>
            <person name="Nolan M."/>
            <person name="Ohm R."/>
            <person name="Pangilinan J."/>
            <person name="Park H.-J."/>
            <person name="Ramirez L."/>
            <person name="Alfaro M."/>
            <person name="Sun H."/>
            <person name="Tritt A."/>
            <person name="Yoshinaga Y."/>
            <person name="Zwiers L.-H."/>
            <person name="Turgeon B."/>
            <person name="Goodwin S."/>
            <person name="Spatafora J."/>
            <person name="Crous P."/>
            <person name="Grigoriev I."/>
        </authorList>
    </citation>
    <scope>NUCLEOTIDE SEQUENCE</scope>
    <source>
        <strain evidence="7">CBS 113818</strain>
    </source>
</reference>
<dbReference type="Pfam" id="PF13933">
    <property type="entry name" value="HRXXH"/>
    <property type="match status" value="1"/>
</dbReference>
<dbReference type="GO" id="GO:0009277">
    <property type="term" value="C:fungal-type cell wall"/>
    <property type="evidence" value="ECO:0007669"/>
    <property type="project" value="TreeGrafter"/>
</dbReference>
<evidence type="ECO:0000313" key="8">
    <source>
        <dbReference type="Proteomes" id="UP000799424"/>
    </source>
</evidence>
<feature type="domain" description="Putative peptidase" evidence="6">
    <location>
        <begin position="22"/>
        <end position="254"/>
    </location>
</feature>
<accession>A0A6A6ZRU8</accession>
<dbReference type="EMBL" id="MU006233">
    <property type="protein sequence ID" value="KAF2822995.1"/>
    <property type="molecule type" value="Genomic_DNA"/>
</dbReference>
<dbReference type="GO" id="GO:0005576">
    <property type="term" value="C:extracellular region"/>
    <property type="evidence" value="ECO:0007669"/>
    <property type="project" value="TreeGrafter"/>
</dbReference>
<dbReference type="AlphaFoldDB" id="A0A6A6ZRU8"/>
<evidence type="ECO:0000256" key="4">
    <source>
        <dbReference type="SAM" id="MobiDB-lite"/>
    </source>
</evidence>